<evidence type="ECO:0000313" key="3">
    <source>
        <dbReference type="Proteomes" id="UP000033689"/>
    </source>
</evidence>
<reference evidence="2 3" key="1">
    <citation type="submission" date="2015-02" db="EMBL/GenBank/DDBJ databases">
        <title>Genome Sequencing of Rickettsiales.</title>
        <authorList>
            <person name="Daugherty S.C."/>
            <person name="Su Q."/>
            <person name="Abolude K."/>
            <person name="Beier-Sexton M."/>
            <person name="Carlyon J.A."/>
            <person name="Carter R."/>
            <person name="Day N.P."/>
            <person name="Dumler S.J."/>
            <person name="Dyachenko V."/>
            <person name="Godinez A."/>
            <person name="Kurtti T.J."/>
            <person name="Lichay M."/>
            <person name="Mullins K.E."/>
            <person name="Ott S."/>
            <person name="Pappas-Brown V."/>
            <person name="Paris D.H."/>
            <person name="Patel P."/>
            <person name="Richards A.L."/>
            <person name="Sadzewicz L."/>
            <person name="Sears K."/>
            <person name="Seidman D."/>
            <person name="Sengamalay N."/>
            <person name="Stenos J."/>
            <person name="Tallon L.J."/>
            <person name="Vincent G."/>
            <person name="Fraser C.M."/>
            <person name="Munderloh U."/>
            <person name="Dunning-Hotopp J.C."/>
        </authorList>
    </citation>
    <scope>NUCLEOTIDE SEQUENCE [LARGE SCALE GENOMIC DNA]</scope>
    <source>
        <strain evidence="2 3">RML Mogi</strain>
    </source>
</reference>
<dbReference type="EC" id="2.3.1.129" evidence="2"/>
<sequence>MIKLLKEFYQSVGFADFRVISVSAELNNTKEYFVLTYSLEEGKNIISTMLQ</sequence>
<dbReference type="Proteomes" id="UP000033689">
    <property type="component" value="Unassembled WGS sequence"/>
</dbReference>
<accession>A0A0F3QK75</accession>
<dbReference type="InterPro" id="IPR010827">
    <property type="entry name" value="BamA/TamA_POTRA"/>
</dbReference>
<name>A0A0F3QK75_RICBE</name>
<dbReference type="Gene3D" id="3.10.20.310">
    <property type="entry name" value="membrane protein fhac"/>
    <property type="match status" value="1"/>
</dbReference>
<protein>
    <submittedName>
        <fullName evidence="2">Outer membrane omp1 domain protein</fullName>
        <ecNumber evidence="2">2.3.1.129</ecNumber>
    </submittedName>
</protein>
<evidence type="ECO:0000259" key="1">
    <source>
        <dbReference type="Pfam" id="PF07244"/>
    </source>
</evidence>
<dbReference type="EMBL" id="LAOJ01000001">
    <property type="protein sequence ID" value="KJV92968.1"/>
    <property type="molecule type" value="Genomic_DNA"/>
</dbReference>
<evidence type="ECO:0000313" key="2">
    <source>
        <dbReference type="EMBL" id="KJV92968.1"/>
    </source>
</evidence>
<dbReference type="GO" id="GO:0008780">
    <property type="term" value="F:acyl-[acyl-carrier-protein]-UDP-N-acetylglucosamine O-acyltransferase activity"/>
    <property type="evidence" value="ECO:0007669"/>
    <property type="project" value="UniProtKB-EC"/>
</dbReference>
<keyword evidence="2" id="KW-0808">Transferase</keyword>
<comment type="caution">
    <text evidence="2">The sequence shown here is derived from an EMBL/GenBank/DDBJ whole genome shotgun (WGS) entry which is preliminary data.</text>
</comment>
<keyword evidence="2" id="KW-0012">Acyltransferase</keyword>
<feature type="domain" description="POTRA" evidence="1">
    <location>
        <begin position="3"/>
        <end position="42"/>
    </location>
</feature>
<dbReference type="Pfam" id="PF07244">
    <property type="entry name" value="POTRA"/>
    <property type="match status" value="1"/>
</dbReference>
<organism evidence="2 3">
    <name type="scientific">Rickettsia bellii str. RML Mogi</name>
    <dbReference type="NCBI Taxonomy" id="1359194"/>
    <lineage>
        <taxon>Bacteria</taxon>
        <taxon>Pseudomonadati</taxon>
        <taxon>Pseudomonadota</taxon>
        <taxon>Alphaproteobacteria</taxon>
        <taxon>Rickettsiales</taxon>
        <taxon>Rickettsiaceae</taxon>
        <taxon>Rickettsieae</taxon>
        <taxon>Rickettsia</taxon>
        <taxon>belli group</taxon>
    </lineage>
</organism>
<gene>
    <name evidence="2" type="ORF">RBEMOGI_1607</name>
</gene>
<proteinExistence type="predicted"/>
<dbReference type="AlphaFoldDB" id="A0A0F3QK75"/>